<feature type="compositionally biased region" description="Basic and acidic residues" evidence="1">
    <location>
        <begin position="144"/>
        <end position="158"/>
    </location>
</feature>
<dbReference type="Proteomes" id="UP001431693">
    <property type="component" value="Unassembled WGS sequence"/>
</dbReference>
<reference evidence="3" key="1">
    <citation type="submission" date="2023-05" db="EMBL/GenBank/DDBJ databases">
        <title>[olsenella] sp. nov., isolated from a pig farm feces dump.</title>
        <authorList>
            <person name="Chang Y.-H."/>
        </authorList>
    </citation>
    <scope>NUCLEOTIDE SEQUENCE</scope>
    <source>
        <strain evidence="3">YH-ols2217</strain>
    </source>
</reference>
<dbReference type="RefSeq" id="WP_283712845.1">
    <property type="nucleotide sequence ID" value="NZ_JASJEW010000002.1"/>
</dbReference>
<protein>
    <submittedName>
        <fullName evidence="3">Uncharacterized protein</fullName>
    </submittedName>
</protein>
<dbReference type="EMBL" id="JASJEX010000003">
    <property type="protein sequence ID" value="MDJ1129723.1"/>
    <property type="molecule type" value="Genomic_DNA"/>
</dbReference>
<dbReference type="Gene3D" id="6.10.250.3150">
    <property type="match status" value="1"/>
</dbReference>
<keyword evidence="2" id="KW-0732">Signal</keyword>
<feature type="region of interest" description="Disordered" evidence="1">
    <location>
        <begin position="144"/>
        <end position="179"/>
    </location>
</feature>
<evidence type="ECO:0000256" key="1">
    <source>
        <dbReference type="SAM" id="MobiDB-lite"/>
    </source>
</evidence>
<feature type="compositionally biased region" description="Low complexity" evidence="1">
    <location>
        <begin position="228"/>
        <end position="243"/>
    </location>
</feature>
<evidence type="ECO:0000313" key="4">
    <source>
        <dbReference type="Proteomes" id="UP001431693"/>
    </source>
</evidence>
<accession>A0ABT6ZKZ6</accession>
<organism evidence="3 4">
    <name type="scientific">Kribbibacterium absianum</name>
    <dbReference type="NCBI Taxonomy" id="3044210"/>
    <lineage>
        <taxon>Bacteria</taxon>
        <taxon>Bacillati</taxon>
        <taxon>Actinomycetota</taxon>
        <taxon>Coriobacteriia</taxon>
        <taxon>Coriobacteriales</taxon>
        <taxon>Kribbibacteriaceae</taxon>
        <taxon>Kribbibacterium</taxon>
    </lineage>
</organism>
<sequence length="367" mass="39033">MRSVLTLALTGLLAFGAMPVSAFADTEESLDELQAKVEQSGATYDEACSALDALNGQIQENQDAIDKVQAELPGQREKAAAAISADYKMQQNTPGIVELILSSTDFNEFLSTIRYLNAVQGQNADATTRLVELEDELTRNQQELEQKQAEAERQKDAAETALAEAQAAREEAQKKAEEQARAEAAAAAAAVAAEKAAAEKAAAEKTAAATATETTAADASPQAPVNQPASSTTVPSASTPSSVNWSTDKTAFVNQWAPRIDAYLAGSPMAGTGRTFAEAAWDYGVDPRWSPAIAYVESSKGAVCFKPYNAWGWGSASWGSWDEAIRAHVAGLARGYGSTLTYEAAKKYCPPNADHWYSTCLSQMELI</sequence>
<feature type="region of interest" description="Disordered" evidence="1">
    <location>
        <begin position="212"/>
        <end position="244"/>
    </location>
</feature>
<gene>
    <name evidence="3" type="ORF">QJ043_06480</name>
</gene>
<comment type="caution">
    <text evidence="3">The sequence shown here is derived from an EMBL/GenBank/DDBJ whole genome shotgun (WGS) entry which is preliminary data.</text>
</comment>
<feature type="signal peptide" evidence="2">
    <location>
        <begin position="1"/>
        <end position="24"/>
    </location>
</feature>
<proteinExistence type="predicted"/>
<evidence type="ECO:0000313" key="3">
    <source>
        <dbReference type="EMBL" id="MDJ1129723.1"/>
    </source>
</evidence>
<name>A0ABT6ZKZ6_9ACTN</name>
<keyword evidence="4" id="KW-1185">Reference proteome</keyword>
<evidence type="ECO:0000256" key="2">
    <source>
        <dbReference type="SAM" id="SignalP"/>
    </source>
</evidence>
<feature type="chain" id="PRO_5045214496" evidence="2">
    <location>
        <begin position="25"/>
        <end position="367"/>
    </location>
</feature>
<feature type="compositionally biased region" description="Basic and acidic residues" evidence="1">
    <location>
        <begin position="167"/>
        <end position="179"/>
    </location>
</feature>